<dbReference type="PANTHER" id="PTHR32370">
    <property type="entry name" value="OS12G0117600 PROTEIN"/>
    <property type="match status" value="1"/>
</dbReference>
<name>A0A804Q3V9_MAIZE</name>
<organism evidence="5 6">
    <name type="scientific">Zea mays</name>
    <name type="common">Maize</name>
    <dbReference type="NCBI Taxonomy" id="4577"/>
    <lineage>
        <taxon>Eukaryota</taxon>
        <taxon>Viridiplantae</taxon>
        <taxon>Streptophyta</taxon>
        <taxon>Embryophyta</taxon>
        <taxon>Tracheophyta</taxon>
        <taxon>Spermatophyta</taxon>
        <taxon>Magnoliopsida</taxon>
        <taxon>Liliopsida</taxon>
        <taxon>Poales</taxon>
        <taxon>Poaceae</taxon>
        <taxon>PACMAD clade</taxon>
        <taxon>Panicoideae</taxon>
        <taxon>Andropogonodae</taxon>
        <taxon>Andropogoneae</taxon>
        <taxon>Tripsacinae</taxon>
        <taxon>Zea</taxon>
    </lineage>
</organism>
<evidence type="ECO:0000313" key="6">
    <source>
        <dbReference type="Proteomes" id="UP000007305"/>
    </source>
</evidence>
<evidence type="ECO:0000313" key="5">
    <source>
        <dbReference type="EnsemblPlants" id="Zm00001eb290440_P001"/>
    </source>
</evidence>
<evidence type="ECO:0000256" key="3">
    <source>
        <dbReference type="SAM" id="MobiDB-lite"/>
    </source>
</evidence>
<sequence>MEPEEGKQRKRGRYRLLSRRRAWMTLPPLPHPARQPNLCSRTPVKPPLPERPHASNPRSRTPARVDDLAPATDSRTPRRPPLPKRRISREIRPGRGASHIVVRVGALPAAGEPHDHVAEEAAPPKSLVAALPPDPPAGGSGCCAAAVADDGITCDFLLKLLRAGSMVGADTTLLRDLEARVARRLDQATLGAVDGGGGSKAARVARLVDVYLAEAALEAGLRPAEFEELARAVPAHARPADDALYRAVDTYLKVRPRSALS</sequence>
<dbReference type="InterPro" id="IPR043454">
    <property type="entry name" value="NPH3/RPT2-like"/>
</dbReference>
<dbReference type="UniPathway" id="UPA00143"/>
<evidence type="ECO:0000256" key="1">
    <source>
        <dbReference type="ARBA" id="ARBA00022786"/>
    </source>
</evidence>
<feature type="domain" description="NPH3" evidence="4">
    <location>
        <begin position="203"/>
        <end position="261"/>
    </location>
</feature>
<comment type="similarity">
    <text evidence="2">Belongs to the NPH3 family.</text>
</comment>
<proteinExistence type="inferred from homology"/>
<dbReference type="EnsemblPlants" id="Zm00001eb290440_T001">
    <property type="protein sequence ID" value="Zm00001eb290440_P001"/>
    <property type="gene ID" value="Zm00001eb290440"/>
</dbReference>
<dbReference type="Gramene" id="Zm00001eb290440_T001">
    <property type="protein sequence ID" value="Zm00001eb290440_P001"/>
    <property type="gene ID" value="Zm00001eb290440"/>
</dbReference>
<feature type="region of interest" description="Disordered" evidence="3">
    <location>
        <begin position="25"/>
        <end position="95"/>
    </location>
</feature>
<dbReference type="InterPro" id="IPR027356">
    <property type="entry name" value="NPH3_dom"/>
</dbReference>
<feature type="compositionally biased region" description="Basic residues" evidence="3">
    <location>
        <begin position="77"/>
        <end position="87"/>
    </location>
</feature>
<dbReference type="Pfam" id="PF03000">
    <property type="entry name" value="NPH3"/>
    <property type="match status" value="2"/>
</dbReference>
<keyword evidence="1" id="KW-0833">Ubl conjugation pathway</keyword>
<reference evidence="6" key="1">
    <citation type="journal article" date="2009" name="Science">
        <title>The B73 maize genome: complexity, diversity, and dynamics.</title>
        <authorList>
            <person name="Schnable P.S."/>
            <person name="Ware D."/>
            <person name="Fulton R.S."/>
            <person name="Stein J.C."/>
            <person name="Wei F."/>
            <person name="Pasternak S."/>
            <person name="Liang C."/>
            <person name="Zhang J."/>
            <person name="Fulton L."/>
            <person name="Graves T.A."/>
            <person name="Minx P."/>
            <person name="Reily A.D."/>
            <person name="Courtney L."/>
            <person name="Kruchowski S.S."/>
            <person name="Tomlinson C."/>
            <person name="Strong C."/>
            <person name="Delehaunty K."/>
            <person name="Fronick C."/>
            <person name="Courtney B."/>
            <person name="Rock S.M."/>
            <person name="Belter E."/>
            <person name="Du F."/>
            <person name="Kim K."/>
            <person name="Abbott R.M."/>
            <person name="Cotton M."/>
            <person name="Levy A."/>
            <person name="Marchetto P."/>
            <person name="Ochoa K."/>
            <person name="Jackson S.M."/>
            <person name="Gillam B."/>
            <person name="Chen W."/>
            <person name="Yan L."/>
            <person name="Higginbotham J."/>
            <person name="Cardenas M."/>
            <person name="Waligorski J."/>
            <person name="Applebaum E."/>
            <person name="Phelps L."/>
            <person name="Falcone J."/>
            <person name="Kanchi K."/>
            <person name="Thane T."/>
            <person name="Scimone A."/>
            <person name="Thane N."/>
            <person name="Henke J."/>
            <person name="Wang T."/>
            <person name="Ruppert J."/>
            <person name="Shah N."/>
            <person name="Rotter K."/>
            <person name="Hodges J."/>
            <person name="Ingenthron E."/>
            <person name="Cordes M."/>
            <person name="Kohlberg S."/>
            <person name="Sgro J."/>
            <person name="Delgado B."/>
            <person name="Mead K."/>
            <person name="Chinwalla A."/>
            <person name="Leonard S."/>
            <person name="Crouse K."/>
            <person name="Collura K."/>
            <person name="Kudrna D."/>
            <person name="Currie J."/>
            <person name="He R."/>
            <person name="Angelova A."/>
            <person name="Rajasekar S."/>
            <person name="Mueller T."/>
            <person name="Lomeli R."/>
            <person name="Scara G."/>
            <person name="Ko A."/>
            <person name="Delaney K."/>
            <person name="Wissotski M."/>
            <person name="Lopez G."/>
            <person name="Campos D."/>
            <person name="Braidotti M."/>
            <person name="Ashley E."/>
            <person name="Golser W."/>
            <person name="Kim H."/>
            <person name="Lee S."/>
            <person name="Lin J."/>
            <person name="Dujmic Z."/>
            <person name="Kim W."/>
            <person name="Talag J."/>
            <person name="Zuccolo A."/>
            <person name="Fan C."/>
            <person name="Sebastian A."/>
            <person name="Kramer M."/>
            <person name="Spiegel L."/>
            <person name="Nascimento L."/>
            <person name="Zutavern T."/>
            <person name="Miller B."/>
            <person name="Ambroise C."/>
            <person name="Muller S."/>
            <person name="Spooner W."/>
            <person name="Narechania A."/>
            <person name="Ren L."/>
            <person name="Wei S."/>
            <person name="Kumari S."/>
            <person name="Faga B."/>
            <person name="Levy M.J."/>
            <person name="McMahan L."/>
            <person name="Van Buren P."/>
            <person name="Vaughn M.W."/>
            <person name="Ying K."/>
            <person name="Yeh C.-T."/>
            <person name="Emrich S.J."/>
            <person name="Jia Y."/>
            <person name="Kalyanaraman A."/>
            <person name="Hsia A.-P."/>
            <person name="Barbazuk W.B."/>
            <person name="Baucom R.S."/>
            <person name="Brutnell T.P."/>
            <person name="Carpita N.C."/>
            <person name="Chaparro C."/>
            <person name="Chia J.-M."/>
            <person name="Deragon J.-M."/>
            <person name="Estill J.C."/>
            <person name="Fu Y."/>
            <person name="Jeddeloh J.A."/>
            <person name="Han Y."/>
            <person name="Lee H."/>
            <person name="Li P."/>
            <person name="Lisch D.R."/>
            <person name="Liu S."/>
            <person name="Liu Z."/>
            <person name="Nagel D.H."/>
            <person name="McCann M.C."/>
            <person name="SanMiguel P."/>
            <person name="Myers A.M."/>
            <person name="Nettleton D."/>
            <person name="Nguyen J."/>
            <person name="Penning B.W."/>
            <person name="Ponnala L."/>
            <person name="Schneider K.L."/>
            <person name="Schwartz D.C."/>
            <person name="Sharma A."/>
            <person name="Soderlund C."/>
            <person name="Springer N.M."/>
            <person name="Sun Q."/>
            <person name="Wang H."/>
            <person name="Waterman M."/>
            <person name="Westerman R."/>
            <person name="Wolfgruber T.K."/>
            <person name="Yang L."/>
            <person name="Yu Y."/>
            <person name="Zhang L."/>
            <person name="Zhou S."/>
            <person name="Zhu Q."/>
            <person name="Bennetzen J.L."/>
            <person name="Dawe R.K."/>
            <person name="Jiang J."/>
            <person name="Jiang N."/>
            <person name="Presting G.G."/>
            <person name="Wessler S.R."/>
            <person name="Aluru S."/>
            <person name="Martienssen R.A."/>
            <person name="Clifton S.W."/>
            <person name="McCombie W.R."/>
            <person name="Wing R.A."/>
            <person name="Wilson R.K."/>
        </authorList>
    </citation>
    <scope>NUCLEOTIDE SEQUENCE [LARGE SCALE GENOMIC DNA]</scope>
    <source>
        <strain evidence="6">cv. B73</strain>
    </source>
</reference>
<evidence type="ECO:0000256" key="2">
    <source>
        <dbReference type="PROSITE-ProRule" id="PRU00982"/>
    </source>
</evidence>
<dbReference type="AlphaFoldDB" id="A0A804Q3V9"/>
<dbReference type="InParanoid" id="A0A804Q3V9"/>
<protein>
    <recommendedName>
        <fullName evidence="4">NPH3 domain-containing protein</fullName>
    </recommendedName>
</protein>
<keyword evidence="6" id="KW-1185">Reference proteome</keyword>
<dbReference type="PROSITE" id="PS51649">
    <property type="entry name" value="NPH3"/>
    <property type="match status" value="1"/>
</dbReference>
<evidence type="ECO:0000259" key="4">
    <source>
        <dbReference type="PROSITE" id="PS51649"/>
    </source>
</evidence>
<dbReference type="Proteomes" id="UP000007305">
    <property type="component" value="Chromosome 6"/>
</dbReference>
<reference evidence="5" key="3">
    <citation type="submission" date="2021-05" db="UniProtKB">
        <authorList>
            <consortium name="EnsemblPlants"/>
        </authorList>
    </citation>
    <scope>IDENTIFICATION</scope>
    <source>
        <strain evidence="5">cv. B73</strain>
    </source>
</reference>
<accession>A0A804Q3V9</accession>
<reference evidence="5" key="2">
    <citation type="submission" date="2019-07" db="EMBL/GenBank/DDBJ databases">
        <authorList>
            <person name="Seetharam A."/>
            <person name="Woodhouse M."/>
            <person name="Cannon E."/>
        </authorList>
    </citation>
    <scope>NUCLEOTIDE SEQUENCE [LARGE SCALE GENOMIC DNA]</scope>
    <source>
        <strain evidence="5">cv. B73</strain>
    </source>
</reference>
<dbReference type="GO" id="GO:0016567">
    <property type="term" value="P:protein ubiquitination"/>
    <property type="evidence" value="ECO:0007669"/>
    <property type="project" value="UniProtKB-UniPathway"/>
</dbReference>